<dbReference type="GO" id="GO:0030246">
    <property type="term" value="F:carbohydrate binding"/>
    <property type="evidence" value="ECO:0007669"/>
    <property type="project" value="InterPro"/>
</dbReference>
<dbReference type="Pfam" id="PF01263">
    <property type="entry name" value="Aldose_epim"/>
    <property type="match status" value="1"/>
</dbReference>
<protein>
    <recommendedName>
        <fullName evidence="5 8">Aldose 1-epimerase</fullName>
        <ecNumber evidence="4 8">5.1.3.3</ecNumber>
    </recommendedName>
</protein>
<dbReference type="PIRSF" id="PIRSF005096">
    <property type="entry name" value="GALM"/>
    <property type="match status" value="1"/>
</dbReference>
<dbReference type="EMBL" id="JACHVY010000001">
    <property type="protein sequence ID" value="MBB2901087.1"/>
    <property type="molecule type" value="Genomic_DNA"/>
</dbReference>
<gene>
    <name evidence="12" type="ORF">FHR75_001875</name>
</gene>
<keyword evidence="6 8" id="KW-0413">Isomerase</keyword>
<feature type="active site" description="Proton donor" evidence="9">
    <location>
        <position position="182"/>
    </location>
</feature>
<comment type="catalytic activity">
    <reaction evidence="1 8">
        <text>alpha-D-glucose = beta-D-glucose</text>
        <dbReference type="Rhea" id="RHEA:10264"/>
        <dbReference type="ChEBI" id="CHEBI:15903"/>
        <dbReference type="ChEBI" id="CHEBI:17925"/>
        <dbReference type="EC" id="5.1.3.3"/>
    </reaction>
</comment>
<dbReference type="GO" id="GO:0005737">
    <property type="term" value="C:cytoplasm"/>
    <property type="evidence" value="ECO:0007669"/>
    <property type="project" value="TreeGrafter"/>
</dbReference>
<dbReference type="UniPathway" id="UPA00242"/>
<feature type="binding site" evidence="10">
    <location>
        <position position="254"/>
    </location>
    <ligand>
        <name>beta-D-galactose</name>
        <dbReference type="ChEBI" id="CHEBI:27667"/>
    </ligand>
</feature>
<evidence type="ECO:0000256" key="10">
    <source>
        <dbReference type="PIRSR" id="PIRSR005096-2"/>
    </source>
</evidence>
<evidence type="ECO:0000256" key="6">
    <source>
        <dbReference type="ARBA" id="ARBA00023235"/>
    </source>
</evidence>
<feature type="binding site" evidence="11">
    <location>
        <begin position="182"/>
        <end position="184"/>
    </location>
    <ligand>
        <name>beta-D-galactose</name>
        <dbReference type="ChEBI" id="CHEBI:27667"/>
    </ligand>
</feature>
<dbReference type="InterPro" id="IPR008183">
    <property type="entry name" value="Aldose_1/G6P_1-epimerase"/>
</dbReference>
<evidence type="ECO:0000256" key="11">
    <source>
        <dbReference type="PIRSR" id="PIRSR005096-3"/>
    </source>
</evidence>
<dbReference type="InterPro" id="IPR018052">
    <property type="entry name" value="Ald1_epimerase_CS"/>
</dbReference>
<dbReference type="NCBIfam" id="NF008277">
    <property type="entry name" value="PRK11055.1"/>
    <property type="match status" value="1"/>
</dbReference>
<sequence>MENLTGTVSVDEDWGRLEDGRPVGRWVLDDGTVQVALVEHGARVQSVLAPGRDGRRADVVLGFADLAPYAGKGRSFGATVGRFANRIRGGAFPLDGLEVAVPPTDRGHAIHGGPHPFSEKLWTAHPVEGACGVRFSLLSPDGDNGFPGALSVHVAYALHDGILAVTTSATTDATTVVNLTNHAYWNLAGEGSGTVDAHLVQVLADAFLPVDEGGVPTGEFRPVAGTPFDLREPVPVGYRVELDDEQLRRGKGFDHCYVLADVPGGRRDVTRAARVEEPVSGRTLEVWTDQPGVQFFTGGSLAGTLVGKAGAAYGPRDGLALEAQGFPDAPNHPEFPSTVLLPGEEFRTVTEFRFGVA</sequence>
<evidence type="ECO:0000256" key="3">
    <source>
        <dbReference type="ARBA" id="ARBA00006206"/>
    </source>
</evidence>
<dbReference type="Proteomes" id="UP000533269">
    <property type="component" value="Unassembled WGS sequence"/>
</dbReference>
<comment type="caution">
    <text evidence="12">The sequence shown here is derived from an EMBL/GenBank/DDBJ whole genome shotgun (WGS) entry which is preliminary data.</text>
</comment>
<evidence type="ECO:0000256" key="2">
    <source>
        <dbReference type="ARBA" id="ARBA00005028"/>
    </source>
</evidence>
<dbReference type="PANTHER" id="PTHR10091:SF0">
    <property type="entry name" value="GALACTOSE MUTAROTASE"/>
    <property type="match status" value="1"/>
</dbReference>
<feature type="active site" description="Proton acceptor" evidence="9">
    <location>
        <position position="322"/>
    </location>
</feature>
<comment type="pathway">
    <text evidence="2 8">Carbohydrate metabolism; hexose metabolism.</text>
</comment>
<dbReference type="InterPro" id="IPR015443">
    <property type="entry name" value="Aldose_1-epimerase"/>
</dbReference>
<dbReference type="AlphaFoldDB" id="A0A7W4TLH3"/>
<dbReference type="CDD" id="cd09019">
    <property type="entry name" value="galactose_mutarotase_like"/>
    <property type="match status" value="1"/>
</dbReference>
<feature type="binding site" evidence="11">
    <location>
        <begin position="85"/>
        <end position="86"/>
    </location>
    <ligand>
        <name>beta-D-galactose</name>
        <dbReference type="ChEBI" id="CHEBI:27667"/>
    </ligand>
</feature>
<evidence type="ECO:0000256" key="7">
    <source>
        <dbReference type="ARBA" id="ARBA00023277"/>
    </source>
</evidence>
<reference evidence="12 13" key="1">
    <citation type="submission" date="2020-08" db="EMBL/GenBank/DDBJ databases">
        <title>The Agave Microbiome: Exploring the role of microbial communities in plant adaptations to desert environments.</title>
        <authorList>
            <person name="Partida-Martinez L.P."/>
        </authorList>
    </citation>
    <scope>NUCLEOTIDE SEQUENCE [LARGE SCALE GENOMIC DNA]</scope>
    <source>
        <strain evidence="12 13">AS2.23</strain>
    </source>
</reference>
<evidence type="ECO:0000256" key="8">
    <source>
        <dbReference type="PIRNR" id="PIRNR005096"/>
    </source>
</evidence>
<evidence type="ECO:0000256" key="9">
    <source>
        <dbReference type="PIRSR" id="PIRSR005096-1"/>
    </source>
</evidence>
<name>A0A7W4TLH3_KINRA</name>
<evidence type="ECO:0000256" key="5">
    <source>
        <dbReference type="ARBA" id="ARBA00014165"/>
    </source>
</evidence>
<dbReference type="RefSeq" id="WP_183391077.1">
    <property type="nucleotide sequence ID" value="NZ_JACHVY010000001.1"/>
</dbReference>
<evidence type="ECO:0000256" key="1">
    <source>
        <dbReference type="ARBA" id="ARBA00001614"/>
    </source>
</evidence>
<dbReference type="GO" id="GO:0004034">
    <property type="term" value="F:aldose 1-epimerase activity"/>
    <property type="evidence" value="ECO:0007669"/>
    <property type="project" value="UniProtKB-EC"/>
</dbReference>
<proteinExistence type="inferred from homology"/>
<evidence type="ECO:0000313" key="13">
    <source>
        <dbReference type="Proteomes" id="UP000533269"/>
    </source>
</evidence>
<dbReference type="PROSITE" id="PS00545">
    <property type="entry name" value="ALDOSE_1_EPIMERASE"/>
    <property type="match status" value="1"/>
</dbReference>
<evidence type="ECO:0000313" key="12">
    <source>
        <dbReference type="EMBL" id="MBB2901087.1"/>
    </source>
</evidence>
<dbReference type="Gene3D" id="2.70.98.10">
    <property type="match status" value="1"/>
</dbReference>
<organism evidence="12 13">
    <name type="scientific">Kineococcus radiotolerans</name>
    <dbReference type="NCBI Taxonomy" id="131568"/>
    <lineage>
        <taxon>Bacteria</taxon>
        <taxon>Bacillati</taxon>
        <taxon>Actinomycetota</taxon>
        <taxon>Actinomycetes</taxon>
        <taxon>Kineosporiales</taxon>
        <taxon>Kineosporiaceae</taxon>
        <taxon>Kineococcus</taxon>
    </lineage>
</organism>
<comment type="similarity">
    <text evidence="3 8">Belongs to the aldose epimerase family.</text>
</comment>
<dbReference type="GO" id="GO:0006006">
    <property type="term" value="P:glucose metabolic process"/>
    <property type="evidence" value="ECO:0007669"/>
    <property type="project" value="TreeGrafter"/>
</dbReference>
<dbReference type="GO" id="GO:0033499">
    <property type="term" value="P:galactose catabolic process via UDP-galactose, Leloir pathway"/>
    <property type="evidence" value="ECO:0007669"/>
    <property type="project" value="TreeGrafter"/>
</dbReference>
<dbReference type="InterPro" id="IPR047215">
    <property type="entry name" value="Galactose_mutarotase-like"/>
</dbReference>
<dbReference type="EC" id="5.1.3.3" evidence="4 8"/>
<reference evidence="12 13" key="2">
    <citation type="submission" date="2020-08" db="EMBL/GenBank/DDBJ databases">
        <authorList>
            <person name="Partida-Martinez L."/>
            <person name="Huntemann M."/>
            <person name="Clum A."/>
            <person name="Wang J."/>
            <person name="Palaniappan K."/>
            <person name="Ritter S."/>
            <person name="Chen I.-M."/>
            <person name="Stamatis D."/>
            <person name="Reddy T."/>
            <person name="O'Malley R."/>
            <person name="Daum C."/>
            <person name="Shapiro N."/>
            <person name="Ivanova N."/>
            <person name="Kyrpides N."/>
            <person name="Woyke T."/>
        </authorList>
    </citation>
    <scope>NUCLEOTIDE SEQUENCE [LARGE SCALE GENOMIC DNA]</scope>
    <source>
        <strain evidence="12 13">AS2.23</strain>
    </source>
</reference>
<keyword evidence="7 8" id="KW-0119">Carbohydrate metabolism</keyword>
<dbReference type="PANTHER" id="PTHR10091">
    <property type="entry name" value="ALDOSE-1-EPIMERASE"/>
    <property type="match status" value="1"/>
</dbReference>
<dbReference type="InterPro" id="IPR011013">
    <property type="entry name" value="Gal_mutarotase_sf_dom"/>
</dbReference>
<accession>A0A7W4TLH3</accession>
<evidence type="ECO:0000256" key="4">
    <source>
        <dbReference type="ARBA" id="ARBA00013185"/>
    </source>
</evidence>
<dbReference type="InterPro" id="IPR014718">
    <property type="entry name" value="GH-type_carb-bd"/>
</dbReference>
<dbReference type="SUPFAM" id="SSF74650">
    <property type="entry name" value="Galactose mutarotase-like"/>
    <property type="match status" value="1"/>
</dbReference>